<sequence length="328" mass="33749">MPSAEQEEITTTVASFLAARMPATAHASVFVTPGAEIDSALFRECAELGWLSLGLPERFGGVGYGLAEEAMLFRELGRGLAPGGFLPGVLGARVAAFAGDADLAASIVSGSVQVALATRDTTDTDDVSVLHAAEASLVVVCDAASAALYSIADCALAPIDPVDGSVRIARGTLGGSVIASVAADLDPVFIRGLVLCAAMQAGTAEAQCELGVAYAKVREQFGKPIGANQAIKHRCADMAVRAEGAFSQVCYAATALDGGAEGFAEEAIIAKYYADEAARLNGEASVQIHGAIGFTTETLPHRHVWRAHTMARALAVRPALLDALVPRP</sequence>
<dbReference type="PANTHER" id="PTHR43884:SF20">
    <property type="entry name" value="ACYL-COA DEHYDROGENASE FADE28"/>
    <property type="match status" value="1"/>
</dbReference>
<evidence type="ECO:0000256" key="5">
    <source>
        <dbReference type="ARBA" id="ARBA00023002"/>
    </source>
</evidence>
<gene>
    <name evidence="9" type="ORF">UFOPK2656_01648</name>
    <name evidence="10" type="ORF">UFOPK3099_00857</name>
    <name evidence="11" type="ORF">UFOPK3267_02933</name>
    <name evidence="12" type="ORF">UFOPK3651_01790</name>
    <name evidence="8" type="ORF">UFOPK4189_01797</name>
</gene>
<dbReference type="EMBL" id="CAESGF010000009">
    <property type="protein sequence ID" value="CAB4364028.1"/>
    <property type="molecule type" value="Genomic_DNA"/>
</dbReference>
<dbReference type="InterPro" id="IPR009075">
    <property type="entry name" value="AcylCo_DH/oxidase_C"/>
</dbReference>
<evidence type="ECO:0000256" key="1">
    <source>
        <dbReference type="ARBA" id="ARBA00001974"/>
    </source>
</evidence>
<evidence type="ECO:0000313" key="9">
    <source>
        <dbReference type="EMBL" id="CAB4724226.1"/>
    </source>
</evidence>
<dbReference type="EMBL" id="CAFBIY010000250">
    <property type="protein sequence ID" value="CAB4853402.1"/>
    <property type="molecule type" value="Genomic_DNA"/>
</dbReference>
<dbReference type="InterPro" id="IPR037069">
    <property type="entry name" value="AcylCoA_DH/ox_N_sf"/>
</dbReference>
<evidence type="ECO:0000256" key="4">
    <source>
        <dbReference type="ARBA" id="ARBA00022827"/>
    </source>
</evidence>
<comment type="cofactor">
    <cofactor evidence="1">
        <name>FAD</name>
        <dbReference type="ChEBI" id="CHEBI:57692"/>
    </cofactor>
</comment>
<proteinExistence type="inferred from homology"/>
<dbReference type="EMBL" id="CAEZYF010000009">
    <property type="protein sequence ID" value="CAB4724226.1"/>
    <property type="molecule type" value="Genomic_DNA"/>
</dbReference>
<evidence type="ECO:0000259" key="6">
    <source>
        <dbReference type="Pfam" id="PF00441"/>
    </source>
</evidence>
<dbReference type="Gene3D" id="1.20.140.10">
    <property type="entry name" value="Butyryl-CoA Dehydrogenase, subunit A, domain 3"/>
    <property type="match status" value="1"/>
</dbReference>
<dbReference type="AlphaFoldDB" id="A0A6J7IX42"/>
<dbReference type="EMBL" id="CAFAAV010000050">
    <property type="protein sequence ID" value="CAB4812796.1"/>
    <property type="molecule type" value="Genomic_DNA"/>
</dbReference>
<evidence type="ECO:0000256" key="2">
    <source>
        <dbReference type="ARBA" id="ARBA00009347"/>
    </source>
</evidence>
<dbReference type="InterPro" id="IPR013786">
    <property type="entry name" value="AcylCoA_DH/ox_N"/>
</dbReference>
<evidence type="ECO:0000259" key="7">
    <source>
        <dbReference type="Pfam" id="PF02771"/>
    </source>
</evidence>
<dbReference type="EMBL" id="CAFBMT010000009">
    <property type="protein sequence ID" value="CAB4935728.1"/>
    <property type="molecule type" value="Genomic_DNA"/>
</dbReference>
<evidence type="ECO:0000313" key="8">
    <source>
        <dbReference type="EMBL" id="CAB4364028.1"/>
    </source>
</evidence>
<keyword evidence="3" id="KW-0285">Flavoprotein</keyword>
<dbReference type="InterPro" id="IPR009100">
    <property type="entry name" value="AcylCoA_DH/oxidase_NM_dom_sf"/>
</dbReference>
<dbReference type="GO" id="GO:0003995">
    <property type="term" value="F:acyl-CoA dehydrogenase activity"/>
    <property type="evidence" value="ECO:0007669"/>
    <property type="project" value="TreeGrafter"/>
</dbReference>
<evidence type="ECO:0000313" key="12">
    <source>
        <dbReference type="EMBL" id="CAB4935728.1"/>
    </source>
</evidence>
<dbReference type="PANTHER" id="PTHR43884">
    <property type="entry name" value="ACYL-COA DEHYDROGENASE"/>
    <property type="match status" value="1"/>
</dbReference>
<accession>A0A6J7IX42</accession>
<protein>
    <submittedName>
        <fullName evidence="12">Unannotated protein</fullName>
    </submittedName>
</protein>
<dbReference type="SUPFAM" id="SSF56645">
    <property type="entry name" value="Acyl-CoA dehydrogenase NM domain-like"/>
    <property type="match status" value="1"/>
</dbReference>
<dbReference type="Pfam" id="PF02771">
    <property type="entry name" value="Acyl-CoA_dh_N"/>
    <property type="match status" value="1"/>
</dbReference>
<reference evidence="12" key="1">
    <citation type="submission" date="2020-05" db="EMBL/GenBank/DDBJ databases">
        <authorList>
            <person name="Chiriac C."/>
            <person name="Salcher M."/>
            <person name="Ghai R."/>
            <person name="Kavagutti S V."/>
        </authorList>
    </citation>
    <scope>NUCLEOTIDE SEQUENCE</scope>
</reference>
<feature type="domain" description="Acyl-CoA dehydrogenase/oxidase N-terminal" evidence="7">
    <location>
        <begin position="3"/>
        <end position="89"/>
    </location>
</feature>
<feature type="domain" description="Acyl-CoA dehydrogenase/oxidase C-terminal" evidence="6">
    <location>
        <begin position="195"/>
        <end position="309"/>
    </location>
</feature>
<keyword evidence="5" id="KW-0560">Oxidoreductase</keyword>
<dbReference type="Gene3D" id="1.10.540.10">
    <property type="entry name" value="Acyl-CoA dehydrogenase/oxidase, N-terminal domain"/>
    <property type="match status" value="1"/>
</dbReference>
<evidence type="ECO:0000313" key="10">
    <source>
        <dbReference type="EMBL" id="CAB4812796.1"/>
    </source>
</evidence>
<dbReference type="Pfam" id="PF00441">
    <property type="entry name" value="Acyl-CoA_dh_1"/>
    <property type="match status" value="1"/>
</dbReference>
<comment type="similarity">
    <text evidence="2">Belongs to the acyl-CoA dehydrogenase family.</text>
</comment>
<keyword evidence="4" id="KW-0274">FAD</keyword>
<dbReference type="InterPro" id="IPR036250">
    <property type="entry name" value="AcylCo_DH-like_C"/>
</dbReference>
<dbReference type="SUPFAM" id="SSF47203">
    <property type="entry name" value="Acyl-CoA dehydrogenase C-terminal domain-like"/>
    <property type="match status" value="1"/>
</dbReference>
<evidence type="ECO:0000256" key="3">
    <source>
        <dbReference type="ARBA" id="ARBA00022630"/>
    </source>
</evidence>
<evidence type="ECO:0000313" key="11">
    <source>
        <dbReference type="EMBL" id="CAB4853402.1"/>
    </source>
</evidence>
<name>A0A6J7IX42_9ZZZZ</name>
<organism evidence="12">
    <name type="scientific">freshwater metagenome</name>
    <dbReference type="NCBI Taxonomy" id="449393"/>
    <lineage>
        <taxon>unclassified sequences</taxon>
        <taxon>metagenomes</taxon>
        <taxon>ecological metagenomes</taxon>
    </lineage>
</organism>
<dbReference type="GO" id="GO:0050660">
    <property type="term" value="F:flavin adenine dinucleotide binding"/>
    <property type="evidence" value="ECO:0007669"/>
    <property type="project" value="InterPro"/>
</dbReference>